<dbReference type="InterPro" id="IPR029068">
    <property type="entry name" value="Glyas_Bleomycin-R_OHBP_Dase"/>
</dbReference>
<evidence type="ECO:0000259" key="2">
    <source>
        <dbReference type="PROSITE" id="PS51819"/>
    </source>
</evidence>
<evidence type="ECO:0000256" key="1">
    <source>
        <dbReference type="ARBA" id="ARBA00022723"/>
    </source>
</evidence>
<dbReference type="PROSITE" id="PS00934">
    <property type="entry name" value="GLYOXALASE_I_1"/>
    <property type="match status" value="1"/>
</dbReference>
<dbReference type="InterPro" id="IPR004360">
    <property type="entry name" value="Glyas_Fos-R_dOase_dom"/>
</dbReference>
<feature type="domain" description="VOC" evidence="2">
    <location>
        <begin position="174"/>
        <end position="291"/>
    </location>
</feature>
<feature type="domain" description="VOC" evidence="2">
    <location>
        <begin position="17"/>
        <end position="131"/>
    </location>
</feature>
<keyword evidence="4" id="KW-1185">Reference proteome</keyword>
<dbReference type="Gene3D" id="3.10.180.10">
    <property type="entry name" value="2,3-Dihydroxybiphenyl 1,2-Dioxygenase, domain 1"/>
    <property type="match status" value="2"/>
</dbReference>
<comment type="caution">
    <text evidence="3">The sequence shown here is derived from an EMBL/GenBank/DDBJ whole genome shotgun (WGS) entry which is preliminary data.</text>
</comment>
<name>A0ABQ2FL24_9DEIO</name>
<dbReference type="PANTHER" id="PTHR43279:SF1">
    <property type="entry name" value="CATECHOL-2,3-DIOXYGENASE"/>
    <property type="match status" value="1"/>
</dbReference>
<dbReference type="PANTHER" id="PTHR43279">
    <property type="entry name" value="CATECHOL-2,3-DIOXYGENASE"/>
    <property type="match status" value="1"/>
</dbReference>
<protein>
    <submittedName>
        <fullName evidence="3">Glyoxalase</fullName>
    </submittedName>
</protein>
<dbReference type="InterPro" id="IPR037523">
    <property type="entry name" value="VOC_core"/>
</dbReference>
<dbReference type="EMBL" id="BMPE01000009">
    <property type="protein sequence ID" value="GGL08532.1"/>
    <property type="molecule type" value="Genomic_DNA"/>
</dbReference>
<dbReference type="InterPro" id="IPR018146">
    <property type="entry name" value="Glyoxalase_1_CS"/>
</dbReference>
<keyword evidence="1" id="KW-0479">Metal-binding</keyword>
<dbReference type="PROSITE" id="PS51819">
    <property type="entry name" value="VOC"/>
    <property type="match status" value="2"/>
</dbReference>
<dbReference type="Proteomes" id="UP000604341">
    <property type="component" value="Unassembled WGS sequence"/>
</dbReference>
<dbReference type="Pfam" id="PF00903">
    <property type="entry name" value="Glyoxalase"/>
    <property type="match status" value="2"/>
</dbReference>
<reference evidence="4" key="1">
    <citation type="journal article" date="2019" name="Int. J. Syst. Evol. Microbiol.">
        <title>The Global Catalogue of Microorganisms (GCM) 10K type strain sequencing project: providing services to taxonomists for standard genome sequencing and annotation.</title>
        <authorList>
            <consortium name="The Broad Institute Genomics Platform"/>
            <consortium name="The Broad Institute Genome Sequencing Center for Infectious Disease"/>
            <person name="Wu L."/>
            <person name="Ma J."/>
        </authorList>
    </citation>
    <scope>NUCLEOTIDE SEQUENCE [LARGE SCALE GENOMIC DNA]</scope>
    <source>
        <strain evidence="4">JCM 19173</strain>
    </source>
</reference>
<evidence type="ECO:0000313" key="3">
    <source>
        <dbReference type="EMBL" id="GGL08532.1"/>
    </source>
</evidence>
<accession>A0ABQ2FL24</accession>
<dbReference type="CDD" id="cd16359">
    <property type="entry name" value="VOC_BsCatE_like_C"/>
    <property type="match status" value="1"/>
</dbReference>
<evidence type="ECO:0000313" key="4">
    <source>
        <dbReference type="Proteomes" id="UP000604341"/>
    </source>
</evidence>
<dbReference type="SUPFAM" id="SSF54593">
    <property type="entry name" value="Glyoxalase/Bleomycin resistance protein/Dihydroxybiphenyl dioxygenase"/>
    <property type="match status" value="2"/>
</dbReference>
<organism evidence="3 4">
    <name type="scientific">Deinococcus radiotolerans</name>
    <dbReference type="NCBI Taxonomy" id="1309407"/>
    <lineage>
        <taxon>Bacteria</taxon>
        <taxon>Thermotogati</taxon>
        <taxon>Deinococcota</taxon>
        <taxon>Deinococci</taxon>
        <taxon>Deinococcales</taxon>
        <taxon>Deinococcaceae</taxon>
        <taxon>Deinococcus</taxon>
    </lineage>
</organism>
<sequence>MTQPTSPSSLLTSGPLTLGPVELTVADLNRSVAFYTQVLGMTLLERGEDATLGRPDRPLVRLAARAGHQPVHPAAPGLYHLAVLLPTRADLARWVQHAARLGVRVGQSDHMVSEAFYLNDPDGHGIEVYRDRPSHEWRWHGGEVQMAGDPIDLDSLLTEPGADTPFTDLPAGTVMGHVHLRVADLAATHTFYRDVLGFDVVSRWPGALFVSVGGYHHHLGLNTWQSAGNPPAPQNRSQLLRVNALLPYQSDLDALERRLQAADIPFIRSGALLDVQDPAGNVLRFAAGSAA</sequence>
<gene>
    <name evidence="3" type="ORF">GCM10010844_29140</name>
</gene>
<proteinExistence type="predicted"/>
<dbReference type="RefSeq" id="WP_189069720.1">
    <property type="nucleotide sequence ID" value="NZ_BMPE01000009.1"/>
</dbReference>